<sequence>MRKSLLRGPSQSKCRKARVRRGRTTKTATHRMQNWKLFRSAREKLATAQGRNNHCACKVSLETAGEWVLGLLGSKDFLVRTRVGKNFRVPPSIPKKTKKKKNISCNRYGIM</sequence>
<comment type="caution">
    <text evidence="2">The sequence shown here is derived from an EMBL/GenBank/DDBJ whole genome shotgun (WGS) entry which is preliminary data.</text>
</comment>
<proteinExistence type="predicted"/>
<organism evidence="2 3">
    <name type="scientific">Caerostris darwini</name>
    <dbReference type="NCBI Taxonomy" id="1538125"/>
    <lineage>
        <taxon>Eukaryota</taxon>
        <taxon>Metazoa</taxon>
        <taxon>Ecdysozoa</taxon>
        <taxon>Arthropoda</taxon>
        <taxon>Chelicerata</taxon>
        <taxon>Arachnida</taxon>
        <taxon>Araneae</taxon>
        <taxon>Araneomorphae</taxon>
        <taxon>Entelegynae</taxon>
        <taxon>Araneoidea</taxon>
        <taxon>Araneidae</taxon>
        <taxon>Caerostris</taxon>
    </lineage>
</organism>
<evidence type="ECO:0000313" key="3">
    <source>
        <dbReference type="Proteomes" id="UP001054837"/>
    </source>
</evidence>
<dbReference type="EMBL" id="BPLQ01008618">
    <property type="protein sequence ID" value="GIY38462.1"/>
    <property type="molecule type" value="Genomic_DNA"/>
</dbReference>
<protein>
    <recommendedName>
        <fullName evidence="4">Ribosomal protein S19</fullName>
    </recommendedName>
</protein>
<evidence type="ECO:0000256" key="1">
    <source>
        <dbReference type="SAM" id="MobiDB-lite"/>
    </source>
</evidence>
<evidence type="ECO:0008006" key="4">
    <source>
        <dbReference type="Google" id="ProtNLM"/>
    </source>
</evidence>
<gene>
    <name evidence="2" type="ORF">CDAR_73331</name>
</gene>
<dbReference type="AlphaFoldDB" id="A0AAV4T0V3"/>
<keyword evidence="3" id="KW-1185">Reference proteome</keyword>
<feature type="compositionally biased region" description="Basic residues" evidence="1">
    <location>
        <begin position="13"/>
        <end position="24"/>
    </location>
</feature>
<evidence type="ECO:0000313" key="2">
    <source>
        <dbReference type="EMBL" id="GIY38462.1"/>
    </source>
</evidence>
<reference evidence="2 3" key="1">
    <citation type="submission" date="2021-06" db="EMBL/GenBank/DDBJ databases">
        <title>Caerostris darwini draft genome.</title>
        <authorList>
            <person name="Kono N."/>
            <person name="Arakawa K."/>
        </authorList>
    </citation>
    <scope>NUCLEOTIDE SEQUENCE [LARGE SCALE GENOMIC DNA]</scope>
</reference>
<feature type="region of interest" description="Disordered" evidence="1">
    <location>
        <begin position="1"/>
        <end position="28"/>
    </location>
</feature>
<dbReference type="Proteomes" id="UP001054837">
    <property type="component" value="Unassembled WGS sequence"/>
</dbReference>
<name>A0AAV4T0V3_9ARAC</name>
<accession>A0AAV4T0V3</accession>